<evidence type="ECO:0000256" key="8">
    <source>
        <dbReference type="RuleBase" id="RU003679"/>
    </source>
</evidence>
<evidence type="ECO:0000256" key="2">
    <source>
        <dbReference type="ARBA" id="ARBA00009809"/>
    </source>
</evidence>
<comment type="similarity">
    <text evidence="2 8">Belongs to the glycosyl hydrolase 35 family.</text>
</comment>
<evidence type="ECO:0000256" key="10">
    <source>
        <dbReference type="SAM" id="SignalP"/>
    </source>
</evidence>
<feature type="chain" id="PRO_5038627626" description="beta-galactosidase" evidence="10">
    <location>
        <begin position="44"/>
        <end position="1107"/>
    </location>
</feature>
<dbReference type="InterPro" id="IPR001944">
    <property type="entry name" value="Glycoside_Hdrlase_35"/>
</dbReference>
<dbReference type="InterPro" id="IPR025300">
    <property type="entry name" value="BetaGal_jelly_roll_dom"/>
</dbReference>
<gene>
    <name evidence="12" type="primary">lacZ_3</name>
    <name evidence="12" type="ORF">Athai_45990</name>
</gene>
<dbReference type="InterPro" id="IPR031330">
    <property type="entry name" value="Gly_Hdrlase_35_cat"/>
</dbReference>
<dbReference type="PRINTS" id="PR00742">
    <property type="entry name" value="GLHYDRLASE35"/>
</dbReference>
<dbReference type="Proteomes" id="UP000611640">
    <property type="component" value="Chromosome"/>
</dbReference>
<comment type="catalytic activity">
    <reaction evidence="1">
        <text>Hydrolysis of terminal non-reducing beta-D-galactose residues in beta-D-galactosides.</text>
        <dbReference type="EC" id="3.2.1.23"/>
    </reaction>
</comment>
<dbReference type="GO" id="GO:0005975">
    <property type="term" value="P:carbohydrate metabolic process"/>
    <property type="evidence" value="ECO:0007669"/>
    <property type="project" value="InterPro"/>
</dbReference>
<dbReference type="Pfam" id="PF13364">
    <property type="entry name" value="BetaGal_ABD2"/>
    <property type="match status" value="2"/>
</dbReference>
<dbReference type="SUPFAM" id="SSF49785">
    <property type="entry name" value="Galactose-binding domain-like"/>
    <property type="match status" value="2"/>
</dbReference>
<dbReference type="SUPFAM" id="SSF51445">
    <property type="entry name" value="(Trans)glycosidases"/>
    <property type="match status" value="1"/>
</dbReference>
<dbReference type="Gene3D" id="3.20.20.80">
    <property type="entry name" value="Glycosidases"/>
    <property type="match status" value="1"/>
</dbReference>
<keyword evidence="4 10" id="KW-0732">Signal</keyword>
<evidence type="ECO:0000256" key="9">
    <source>
        <dbReference type="SAM" id="MobiDB-lite"/>
    </source>
</evidence>
<dbReference type="Pfam" id="PF13363">
    <property type="entry name" value="BetaGal_dom3"/>
    <property type="match status" value="1"/>
</dbReference>
<dbReference type="InterPro" id="IPR025972">
    <property type="entry name" value="BetaGal_dom3"/>
</dbReference>
<dbReference type="Pfam" id="PF01301">
    <property type="entry name" value="Glyco_hydro_35"/>
    <property type="match status" value="1"/>
</dbReference>
<evidence type="ECO:0000256" key="3">
    <source>
        <dbReference type="ARBA" id="ARBA00012756"/>
    </source>
</evidence>
<dbReference type="PROSITE" id="PS51318">
    <property type="entry name" value="TAT"/>
    <property type="match status" value="1"/>
</dbReference>
<dbReference type="InterPro" id="IPR006311">
    <property type="entry name" value="TAT_signal"/>
</dbReference>
<feature type="signal peptide" evidence="10">
    <location>
        <begin position="1"/>
        <end position="43"/>
    </location>
</feature>
<accession>A0A7R7DST9</accession>
<dbReference type="GO" id="GO:0004565">
    <property type="term" value="F:beta-galactosidase activity"/>
    <property type="evidence" value="ECO:0007669"/>
    <property type="project" value="UniProtKB-EC"/>
</dbReference>
<feature type="domain" description="Beta-galactosidase" evidence="11">
    <location>
        <begin position="416"/>
        <end position="604"/>
    </location>
</feature>
<dbReference type="InterPro" id="IPR017853">
    <property type="entry name" value="GH"/>
</dbReference>
<keyword evidence="5" id="KW-0378">Hydrolase</keyword>
<dbReference type="InterPro" id="IPR037110">
    <property type="entry name" value="Betagal_dom2_sf"/>
</dbReference>
<dbReference type="AlphaFoldDB" id="A0A7R7DST9"/>
<keyword evidence="13" id="KW-1185">Reference proteome</keyword>
<evidence type="ECO:0000256" key="4">
    <source>
        <dbReference type="ARBA" id="ARBA00022729"/>
    </source>
</evidence>
<keyword evidence="6" id="KW-0325">Glycoprotein</keyword>
<dbReference type="Pfam" id="PF10435">
    <property type="entry name" value="BetaGal_dom2"/>
    <property type="match status" value="1"/>
</dbReference>
<evidence type="ECO:0000256" key="1">
    <source>
        <dbReference type="ARBA" id="ARBA00001412"/>
    </source>
</evidence>
<dbReference type="EMBL" id="AP023355">
    <property type="protein sequence ID" value="BCJ37096.1"/>
    <property type="molecule type" value="Genomic_DNA"/>
</dbReference>
<reference evidence="12 13" key="1">
    <citation type="submission" date="2020-08" db="EMBL/GenBank/DDBJ databases">
        <title>Whole genome shotgun sequence of Actinocatenispora thailandica NBRC 105041.</title>
        <authorList>
            <person name="Komaki H."/>
            <person name="Tamura T."/>
        </authorList>
    </citation>
    <scope>NUCLEOTIDE SEQUENCE [LARGE SCALE GENOMIC DNA]</scope>
    <source>
        <strain evidence="12 13">NBRC 105041</strain>
    </source>
</reference>
<dbReference type="Gene3D" id="2.102.20.10">
    <property type="entry name" value="Beta-galactosidase, domain 2"/>
    <property type="match status" value="1"/>
</dbReference>
<dbReference type="RefSeq" id="WP_239157103.1">
    <property type="nucleotide sequence ID" value="NZ_AP023355.1"/>
</dbReference>
<dbReference type="Gene3D" id="2.60.120.260">
    <property type="entry name" value="Galactose-binding domain-like"/>
    <property type="match status" value="2"/>
</dbReference>
<dbReference type="PANTHER" id="PTHR23421">
    <property type="entry name" value="BETA-GALACTOSIDASE RELATED"/>
    <property type="match status" value="1"/>
</dbReference>
<name>A0A7R7DST9_9ACTN</name>
<feature type="region of interest" description="Disordered" evidence="9">
    <location>
        <begin position="716"/>
        <end position="735"/>
    </location>
</feature>
<evidence type="ECO:0000256" key="6">
    <source>
        <dbReference type="ARBA" id="ARBA00023180"/>
    </source>
</evidence>
<evidence type="ECO:0000256" key="5">
    <source>
        <dbReference type="ARBA" id="ARBA00022801"/>
    </source>
</evidence>
<sequence length="1107" mass="117609">MLRSIPRLAPTRTRRPRRRTLLRTVAACALAMALLVTGFDATAGSAAPAPDPASTTAHTVTFDQYSLLLDGKRTYIWSGEFHYFRLPSPDLWRDVLQKIKAEGYNAVSLYFDWAYHSPEPGVYDFSGVRNVDRLLDIAQQEGLYVIARPGPYINGETNGGGFPGWLTTQSGRARSDAPDYLAAADEWMHRIDAILARHQYTNGTGPVILYQIENELASTGTSQKNYLQHLYDTVRHDGITVPIFHNDKGRNGIWVPSGSDVPGTVPGPTDLYAFDGYGGGSCHSNNTPGSPTVAPDWGIWGSGGAKGGSTASPDTPGFVAERGGGWFDYWGGPGSYDCLSQQQGSGYERVTYGTDIANRLSIHNVYMTYGGTSWGWLPAPVVYSSYDYGAAISEARQIRPKATTMKELGLFLQSVEPVTKVDKGDPITPSSSEIKVYHDVNPDTGTHFYVAMHDPSNSTSNRTFSFPVRTADGSYTVPQQGELRIDGQDSKILTADYDLDSAAGAASPHLVYSTSQLMTHLNTASGQLALLYAPHGEDGETVLRYDAKPTVRVLSGSVASSYDAASGDLRLDYVHDGLARVRITRGGRDPLTLLLADTDTAGTFWRQDTAAGPVLERGPELVRTATAHGASLHLTGDTTDPAPLEVWGPAKIRSIVWNGDEVAATSQPGGSLLATAKLPGVQPVTLPDLSTAAWKTTAGSAESAPAFDDSAWQHADKTTTNSTTTPPAGQPVLTADDYGFHQGDVWYRGHYTGGSDASTIALRYGGGGAGMLQAWLDGVYLGQDVLKTGASSPPTTGTATFTVPDRLRTNGSHVLSVMVRNDGHNEDGGVNDAHKEGRGLIAATMTDTAGNPAQPAISWRIQGNLGGENIVDTARGVMNAGGLYGERHGWQLPGYPDASWTNTTLPQDSAAPGTTWYRTQVSLDVPADDDASIGLTLGDPDTAPSDANYRALIYVNGWNIGQYIADVGPQHTFPVPNGVLNPHGDNTIALAVTSNGGAGNGPEKVTLTDLGTVRGGVKVHQNHAPDWSASVYGRATLPSRASVTPLTSTDVPDQPEPGDSFTVTGTLRNDAGGSLDDIDAGLDVPAGWTATPVRQAPGTLARAARRR</sequence>
<dbReference type="InterPro" id="IPR008979">
    <property type="entry name" value="Galactose-bd-like_sf"/>
</dbReference>
<evidence type="ECO:0000313" key="13">
    <source>
        <dbReference type="Proteomes" id="UP000611640"/>
    </source>
</evidence>
<dbReference type="InterPro" id="IPR036833">
    <property type="entry name" value="BetaGal_dom3_sf"/>
</dbReference>
<keyword evidence="7" id="KW-0326">Glycosidase</keyword>
<dbReference type="SUPFAM" id="SSF117100">
    <property type="entry name" value="Beta-galactosidase LacA, domain 3"/>
    <property type="match status" value="1"/>
</dbReference>
<dbReference type="KEGG" id="atl:Athai_45990"/>
<evidence type="ECO:0000256" key="7">
    <source>
        <dbReference type="ARBA" id="ARBA00023295"/>
    </source>
</evidence>
<dbReference type="SMART" id="SM01029">
    <property type="entry name" value="BetaGal_dom2"/>
    <property type="match status" value="1"/>
</dbReference>
<dbReference type="EC" id="3.2.1.23" evidence="3"/>
<protein>
    <recommendedName>
        <fullName evidence="3">beta-galactosidase</fullName>
        <ecNumber evidence="3">3.2.1.23</ecNumber>
    </recommendedName>
</protein>
<evidence type="ECO:0000313" key="12">
    <source>
        <dbReference type="EMBL" id="BCJ37096.1"/>
    </source>
</evidence>
<proteinExistence type="inferred from homology"/>
<dbReference type="InterPro" id="IPR018954">
    <property type="entry name" value="Betagal_dom2"/>
</dbReference>
<evidence type="ECO:0000259" key="11">
    <source>
        <dbReference type="SMART" id="SM01029"/>
    </source>
</evidence>
<organism evidence="12 13">
    <name type="scientific">Actinocatenispora thailandica</name>
    <dbReference type="NCBI Taxonomy" id="227318"/>
    <lineage>
        <taxon>Bacteria</taxon>
        <taxon>Bacillati</taxon>
        <taxon>Actinomycetota</taxon>
        <taxon>Actinomycetes</taxon>
        <taxon>Micromonosporales</taxon>
        <taxon>Micromonosporaceae</taxon>
        <taxon>Actinocatenispora</taxon>
    </lineage>
</organism>
<dbReference type="SUPFAM" id="SSF51011">
    <property type="entry name" value="Glycosyl hydrolase domain"/>
    <property type="match status" value="1"/>
</dbReference>